<evidence type="ECO:0000256" key="6">
    <source>
        <dbReference type="ARBA" id="ARBA00035292"/>
    </source>
</evidence>
<sequence>MELLLKKNVDKLGRIGDIVKVKEGYARNYLLPQGLATNVSPANLKQIEKEKIKMELQLKEERAQLQGILEKISAASCTILVKANEEGRLFGSVTAIQIAESLTKEGYPVSHEMVRLDSPIKVCGDFDITIALNLELQTKCKVAVVKEDTGTPENT</sequence>
<keyword evidence="4 7" id="KW-0689">Ribosomal protein</keyword>
<dbReference type="Gene3D" id="3.10.430.100">
    <property type="entry name" value="Ribosomal protein L9, C-terminal domain"/>
    <property type="match status" value="1"/>
</dbReference>
<feature type="domain" description="Ribosomal protein L9" evidence="9">
    <location>
        <begin position="13"/>
        <end position="40"/>
    </location>
</feature>
<evidence type="ECO:0000313" key="10">
    <source>
        <dbReference type="EMBL" id="KKO20569.1"/>
    </source>
</evidence>
<keyword evidence="2 7" id="KW-0699">rRNA-binding</keyword>
<evidence type="ECO:0000256" key="5">
    <source>
        <dbReference type="ARBA" id="ARBA00023274"/>
    </source>
</evidence>
<keyword evidence="11" id="KW-1185">Reference proteome</keyword>
<dbReference type="GO" id="GO:0006412">
    <property type="term" value="P:translation"/>
    <property type="evidence" value="ECO:0007669"/>
    <property type="project" value="UniProtKB-UniRule"/>
</dbReference>
<evidence type="ECO:0000256" key="1">
    <source>
        <dbReference type="ARBA" id="ARBA00010605"/>
    </source>
</evidence>
<proteinExistence type="inferred from homology"/>
<evidence type="ECO:0000259" key="9">
    <source>
        <dbReference type="PROSITE" id="PS00651"/>
    </source>
</evidence>
<dbReference type="Pfam" id="PF03948">
    <property type="entry name" value="Ribosomal_L9_C"/>
    <property type="match status" value="1"/>
</dbReference>
<dbReference type="HAMAP" id="MF_00503">
    <property type="entry name" value="Ribosomal_bL9"/>
    <property type="match status" value="1"/>
</dbReference>
<evidence type="ECO:0000256" key="8">
    <source>
        <dbReference type="SAM" id="Coils"/>
    </source>
</evidence>
<dbReference type="InterPro" id="IPR036791">
    <property type="entry name" value="Ribosomal_bL9_C_sf"/>
</dbReference>
<keyword evidence="5 7" id="KW-0687">Ribonucleoprotein</keyword>
<dbReference type="PROSITE" id="PS00651">
    <property type="entry name" value="RIBOSOMAL_L9"/>
    <property type="match status" value="1"/>
</dbReference>
<feature type="coiled-coil region" evidence="8">
    <location>
        <begin position="44"/>
        <end position="71"/>
    </location>
</feature>
<dbReference type="GO" id="GO:1990904">
    <property type="term" value="C:ribonucleoprotein complex"/>
    <property type="evidence" value="ECO:0007669"/>
    <property type="project" value="UniProtKB-KW"/>
</dbReference>
<dbReference type="NCBIfam" id="TIGR00158">
    <property type="entry name" value="L9"/>
    <property type="match status" value="1"/>
</dbReference>
<dbReference type="InterPro" id="IPR009027">
    <property type="entry name" value="Ribosomal_bL9/RNase_H1_N"/>
</dbReference>
<dbReference type="Gene3D" id="3.40.5.10">
    <property type="entry name" value="Ribosomal protein L9, N-terminal domain"/>
    <property type="match status" value="1"/>
</dbReference>
<dbReference type="PATRIC" id="fig|380242.3.peg.874"/>
<dbReference type="Pfam" id="PF01281">
    <property type="entry name" value="Ribosomal_L9_N"/>
    <property type="match status" value="1"/>
</dbReference>
<keyword evidence="3 7" id="KW-0694">RNA-binding</keyword>
<dbReference type="EMBL" id="LAQJ01000089">
    <property type="protein sequence ID" value="KKO20569.1"/>
    <property type="molecule type" value="Genomic_DNA"/>
</dbReference>
<dbReference type="InterPro" id="IPR000244">
    <property type="entry name" value="Ribosomal_bL9"/>
</dbReference>
<dbReference type="Proteomes" id="UP000034954">
    <property type="component" value="Unassembled WGS sequence"/>
</dbReference>
<evidence type="ECO:0000256" key="3">
    <source>
        <dbReference type="ARBA" id="ARBA00022884"/>
    </source>
</evidence>
<accession>A0A0M2V1H4</accession>
<protein>
    <recommendedName>
        <fullName evidence="6 7">Large ribosomal subunit protein bL9</fullName>
    </recommendedName>
</protein>
<gene>
    <name evidence="7" type="primary">rplI</name>
    <name evidence="10" type="ORF">BROFUL_00687</name>
</gene>
<dbReference type="PANTHER" id="PTHR21368">
    <property type="entry name" value="50S RIBOSOMAL PROTEIN L9"/>
    <property type="match status" value="1"/>
</dbReference>
<organism evidence="10 11">
    <name type="scientific">Candidatus Brocadia fulgida</name>
    <dbReference type="NCBI Taxonomy" id="380242"/>
    <lineage>
        <taxon>Bacteria</taxon>
        <taxon>Pseudomonadati</taxon>
        <taxon>Planctomycetota</taxon>
        <taxon>Candidatus Brocadiia</taxon>
        <taxon>Candidatus Brocadiales</taxon>
        <taxon>Candidatus Brocadiaceae</taxon>
        <taxon>Candidatus Brocadia</taxon>
    </lineage>
</organism>
<evidence type="ECO:0000256" key="7">
    <source>
        <dbReference type="HAMAP-Rule" id="MF_00503"/>
    </source>
</evidence>
<evidence type="ECO:0000313" key="11">
    <source>
        <dbReference type="Proteomes" id="UP000034954"/>
    </source>
</evidence>
<reference evidence="10 11" key="1">
    <citation type="journal article" date="2013" name="BMC Microbiol.">
        <title>Identification of the type II cytochrome c maturation pathway in anammox bacteria by comparative genomics.</title>
        <authorList>
            <person name="Ferousi C."/>
            <person name="Speth D.R."/>
            <person name="Reimann J."/>
            <person name="Op den Camp H.J."/>
            <person name="Allen J.W."/>
            <person name="Keltjens J.T."/>
            <person name="Jetten M.S."/>
        </authorList>
    </citation>
    <scope>NUCLEOTIDE SEQUENCE [LARGE SCALE GENOMIC DNA]</scope>
    <source>
        <strain evidence="10">RU1</strain>
    </source>
</reference>
<dbReference type="SUPFAM" id="SSF55658">
    <property type="entry name" value="L9 N-domain-like"/>
    <property type="match status" value="1"/>
</dbReference>
<evidence type="ECO:0000256" key="2">
    <source>
        <dbReference type="ARBA" id="ARBA00022730"/>
    </source>
</evidence>
<dbReference type="SUPFAM" id="SSF55653">
    <property type="entry name" value="Ribosomal protein L9 C-domain"/>
    <property type="match status" value="1"/>
</dbReference>
<name>A0A0M2V1H4_9BACT</name>
<comment type="similarity">
    <text evidence="1 7">Belongs to the bacterial ribosomal protein bL9 family.</text>
</comment>
<evidence type="ECO:0000256" key="4">
    <source>
        <dbReference type="ARBA" id="ARBA00022980"/>
    </source>
</evidence>
<comment type="function">
    <text evidence="7">Binds to the 23S rRNA.</text>
</comment>
<dbReference type="GO" id="GO:0003735">
    <property type="term" value="F:structural constituent of ribosome"/>
    <property type="evidence" value="ECO:0007669"/>
    <property type="project" value="InterPro"/>
</dbReference>
<dbReference type="InterPro" id="IPR020070">
    <property type="entry name" value="Ribosomal_bL9_N"/>
</dbReference>
<dbReference type="GO" id="GO:0005840">
    <property type="term" value="C:ribosome"/>
    <property type="evidence" value="ECO:0007669"/>
    <property type="project" value="UniProtKB-KW"/>
</dbReference>
<dbReference type="InterPro" id="IPR036935">
    <property type="entry name" value="Ribosomal_bL9_N_sf"/>
</dbReference>
<dbReference type="InterPro" id="IPR020594">
    <property type="entry name" value="Ribosomal_bL9_bac/chp"/>
</dbReference>
<keyword evidence="8" id="KW-0175">Coiled coil</keyword>
<comment type="caution">
    <text evidence="10">The sequence shown here is derived from an EMBL/GenBank/DDBJ whole genome shotgun (WGS) entry which is preliminary data.</text>
</comment>
<dbReference type="GO" id="GO:0019843">
    <property type="term" value="F:rRNA binding"/>
    <property type="evidence" value="ECO:0007669"/>
    <property type="project" value="UniProtKB-UniRule"/>
</dbReference>
<dbReference type="InterPro" id="IPR020069">
    <property type="entry name" value="Ribosomal_bL9_C"/>
</dbReference>
<dbReference type="AlphaFoldDB" id="A0A0M2V1H4"/>